<gene>
    <name evidence="2" type="ORF">ACFFLI_02315</name>
</gene>
<evidence type="ECO:0000256" key="1">
    <source>
        <dbReference type="SAM" id="Phobius"/>
    </source>
</evidence>
<evidence type="ECO:0000313" key="3">
    <source>
        <dbReference type="Proteomes" id="UP001589691"/>
    </source>
</evidence>
<keyword evidence="1" id="KW-1133">Transmembrane helix</keyword>
<protein>
    <submittedName>
        <fullName evidence="2">DUF998 domain-containing protein</fullName>
    </submittedName>
</protein>
<keyword evidence="1" id="KW-0472">Membrane</keyword>
<feature type="transmembrane region" description="Helical" evidence="1">
    <location>
        <begin position="52"/>
        <end position="74"/>
    </location>
</feature>
<feature type="transmembrane region" description="Helical" evidence="1">
    <location>
        <begin position="326"/>
        <end position="347"/>
    </location>
</feature>
<feature type="transmembrane region" description="Helical" evidence="1">
    <location>
        <begin position="353"/>
        <end position="371"/>
    </location>
</feature>
<feature type="transmembrane region" description="Helical" evidence="1">
    <location>
        <begin position="89"/>
        <end position="110"/>
    </location>
</feature>
<dbReference type="RefSeq" id="WP_137642222.1">
    <property type="nucleotide sequence ID" value="NZ_BJEA01000007.1"/>
</dbReference>
<reference evidence="2 3" key="1">
    <citation type="submission" date="2024-09" db="EMBL/GenBank/DDBJ databases">
        <authorList>
            <person name="Sun Q."/>
            <person name="Mori K."/>
        </authorList>
    </citation>
    <scope>NUCLEOTIDE SEQUENCE [LARGE SCALE GENOMIC DNA]</scope>
    <source>
        <strain evidence="2 3">TBRC 4576</strain>
    </source>
</reference>
<organism evidence="2 3">
    <name type="scientific">Lactiplantibacillus modestisalitolerans</name>
    <dbReference type="NCBI Taxonomy" id="1457219"/>
    <lineage>
        <taxon>Bacteria</taxon>
        <taxon>Bacillati</taxon>
        <taxon>Bacillota</taxon>
        <taxon>Bacilli</taxon>
        <taxon>Lactobacillales</taxon>
        <taxon>Lactobacillaceae</taxon>
        <taxon>Lactiplantibacillus</taxon>
    </lineage>
</organism>
<feature type="transmembrane region" description="Helical" evidence="1">
    <location>
        <begin position="192"/>
        <end position="212"/>
    </location>
</feature>
<dbReference type="Proteomes" id="UP001589691">
    <property type="component" value="Unassembled WGS sequence"/>
</dbReference>
<feature type="transmembrane region" description="Helical" evidence="1">
    <location>
        <begin position="269"/>
        <end position="287"/>
    </location>
</feature>
<keyword evidence="1" id="KW-0812">Transmembrane</keyword>
<feature type="transmembrane region" description="Helical" evidence="1">
    <location>
        <begin position="163"/>
        <end position="185"/>
    </location>
</feature>
<keyword evidence="3" id="KW-1185">Reference proteome</keyword>
<feature type="transmembrane region" description="Helical" evidence="1">
    <location>
        <begin position="232"/>
        <end position="257"/>
    </location>
</feature>
<name>A0ABV5WSM1_9LACO</name>
<feature type="transmembrane region" description="Helical" evidence="1">
    <location>
        <begin position="299"/>
        <end position="319"/>
    </location>
</feature>
<dbReference type="EMBL" id="JBHLZY010000005">
    <property type="protein sequence ID" value="MFB9768706.1"/>
    <property type="molecule type" value="Genomic_DNA"/>
</dbReference>
<comment type="caution">
    <text evidence="2">The sequence shown here is derived from an EMBL/GenBank/DDBJ whole genome shotgun (WGS) entry which is preliminary data.</text>
</comment>
<accession>A0ABV5WSM1</accession>
<feature type="transmembrane region" description="Helical" evidence="1">
    <location>
        <begin position="131"/>
        <end position="151"/>
    </location>
</feature>
<sequence>MAGQEKRVRVTIPASAFVRAGIQPDEQVQVRVRNGELVLAKPGQTPPAQRQLYLVIWPLIIALLAGLASYGYWWRQGVAPVGLTGSQSIASLSIVTGLLTGAILFIGFFLKTRQDPDKRFSKHIYWRNFPVITIAFVLILAFALVGAFWVLELLFPKVVFDRVTSFLLVALFTYFADAFMIGAALTISGRMLSTVLTVVIVSGCVISMAANGQRRWWQHNLSFLGTESARNAWQFNLTLIFSALLMVVLIDYIFVSLSQIYTRTWRTSSLRGLLTLLAIDLGAVGAFPNNNQFHLLHDLVAGALVTILIVLIIGIRWLLPGVTKDFVWLSYGVGAVLLVLNFGFRWFNFPSLTAFEIQAFAISFGWILMLFSRLQALMNQEPIPLTVQLELE</sequence>
<proteinExistence type="predicted"/>
<evidence type="ECO:0000313" key="2">
    <source>
        <dbReference type="EMBL" id="MFB9768706.1"/>
    </source>
</evidence>